<dbReference type="SUPFAM" id="SSF53850">
    <property type="entry name" value="Periplasmic binding protein-like II"/>
    <property type="match status" value="1"/>
</dbReference>
<dbReference type="RefSeq" id="WP_108028955.1">
    <property type="nucleotide sequence ID" value="NZ_QAYC01000029.1"/>
</dbReference>
<dbReference type="OrthoDB" id="9813056at2"/>
<dbReference type="Gene3D" id="1.10.10.10">
    <property type="entry name" value="Winged helix-like DNA-binding domain superfamily/Winged helix DNA-binding domain"/>
    <property type="match status" value="1"/>
</dbReference>
<dbReference type="PANTHER" id="PTHR30537">
    <property type="entry name" value="HTH-TYPE TRANSCRIPTIONAL REGULATOR"/>
    <property type="match status" value="1"/>
</dbReference>
<evidence type="ECO:0000313" key="6">
    <source>
        <dbReference type="EMBL" id="PTW38370.1"/>
    </source>
</evidence>
<dbReference type="InterPro" id="IPR005119">
    <property type="entry name" value="LysR_subst-bd"/>
</dbReference>
<dbReference type="SUPFAM" id="SSF46785">
    <property type="entry name" value="Winged helix' DNA-binding domain"/>
    <property type="match status" value="1"/>
</dbReference>
<dbReference type="InterPro" id="IPR036390">
    <property type="entry name" value="WH_DNA-bd_sf"/>
</dbReference>
<dbReference type="PANTHER" id="PTHR30537:SF74">
    <property type="entry name" value="HTH-TYPE TRANSCRIPTIONAL REGULATOR TRPI"/>
    <property type="match status" value="1"/>
</dbReference>
<dbReference type="GO" id="GO:0003700">
    <property type="term" value="F:DNA-binding transcription factor activity"/>
    <property type="evidence" value="ECO:0007669"/>
    <property type="project" value="InterPro"/>
</dbReference>
<accession>A0A8E2VH09</accession>
<dbReference type="Proteomes" id="UP000244037">
    <property type="component" value="Unassembled WGS sequence"/>
</dbReference>
<keyword evidence="4" id="KW-0804">Transcription</keyword>
<dbReference type="GO" id="GO:0006351">
    <property type="term" value="P:DNA-templated transcription"/>
    <property type="evidence" value="ECO:0007669"/>
    <property type="project" value="TreeGrafter"/>
</dbReference>
<evidence type="ECO:0000256" key="2">
    <source>
        <dbReference type="ARBA" id="ARBA00023015"/>
    </source>
</evidence>
<keyword evidence="3" id="KW-0238">DNA-binding</keyword>
<evidence type="ECO:0000313" key="7">
    <source>
        <dbReference type="Proteomes" id="UP000244037"/>
    </source>
</evidence>
<reference evidence="6 7" key="1">
    <citation type="submission" date="2018-04" db="EMBL/GenBank/DDBJ databases">
        <title>Genomic Encyclopedia of Archaeal and Bacterial Type Strains, Phase II (KMG-II): from individual species to whole genera.</title>
        <authorList>
            <person name="Goeker M."/>
        </authorList>
    </citation>
    <scope>NUCLEOTIDE SEQUENCE [LARGE SCALE GENOMIC DNA]</scope>
    <source>
        <strain evidence="6 7">DSM 19783</strain>
    </source>
</reference>
<dbReference type="EMBL" id="QAYC01000029">
    <property type="protein sequence ID" value="PTW38370.1"/>
    <property type="molecule type" value="Genomic_DNA"/>
</dbReference>
<evidence type="ECO:0000256" key="4">
    <source>
        <dbReference type="ARBA" id="ARBA00023163"/>
    </source>
</evidence>
<organism evidence="6 7">
    <name type="scientific">Rhodovulum kholense</name>
    <dbReference type="NCBI Taxonomy" id="453584"/>
    <lineage>
        <taxon>Bacteria</taxon>
        <taxon>Pseudomonadati</taxon>
        <taxon>Pseudomonadota</taxon>
        <taxon>Alphaproteobacteria</taxon>
        <taxon>Rhodobacterales</taxon>
        <taxon>Paracoccaceae</taxon>
        <taxon>Rhodovulum</taxon>
    </lineage>
</organism>
<protein>
    <submittedName>
        <fullName evidence="6">LysR family transcriptional regulator</fullName>
    </submittedName>
</protein>
<evidence type="ECO:0000256" key="3">
    <source>
        <dbReference type="ARBA" id="ARBA00023125"/>
    </source>
</evidence>
<dbReference type="CDD" id="cd08432">
    <property type="entry name" value="PBP2_GcdR_TrpI_HvrB_AmpR_like"/>
    <property type="match status" value="1"/>
</dbReference>
<name>A0A8E2VH09_9RHOB</name>
<proteinExistence type="inferred from homology"/>
<keyword evidence="7" id="KW-1185">Reference proteome</keyword>
<dbReference type="AlphaFoldDB" id="A0A8E2VH09"/>
<comment type="caution">
    <text evidence="6">The sequence shown here is derived from an EMBL/GenBank/DDBJ whole genome shotgun (WGS) entry which is preliminary data.</text>
</comment>
<keyword evidence="2" id="KW-0805">Transcription regulation</keyword>
<dbReference type="Pfam" id="PF00126">
    <property type="entry name" value="HTH_1"/>
    <property type="match status" value="1"/>
</dbReference>
<dbReference type="PROSITE" id="PS50931">
    <property type="entry name" value="HTH_LYSR"/>
    <property type="match status" value="1"/>
</dbReference>
<evidence type="ECO:0000259" key="5">
    <source>
        <dbReference type="PROSITE" id="PS50931"/>
    </source>
</evidence>
<dbReference type="GO" id="GO:0043565">
    <property type="term" value="F:sequence-specific DNA binding"/>
    <property type="evidence" value="ECO:0007669"/>
    <property type="project" value="TreeGrafter"/>
</dbReference>
<evidence type="ECO:0000256" key="1">
    <source>
        <dbReference type="ARBA" id="ARBA00009437"/>
    </source>
</evidence>
<dbReference type="Pfam" id="PF03466">
    <property type="entry name" value="LysR_substrate"/>
    <property type="match status" value="1"/>
</dbReference>
<dbReference type="InterPro" id="IPR058163">
    <property type="entry name" value="LysR-type_TF_proteobact-type"/>
</dbReference>
<dbReference type="InterPro" id="IPR036388">
    <property type="entry name" value="WH-like_DNA-bd_sf"/>
</dbReference>
<gene>
    <name evidence="6" type="ORF">C8N38_12913</name>
</gene>
<sequence length="313" mass="33882">MDKQVPFRLNVPLNALRAFEAAARHLSIKEAALELGVTPSAVSHQLRGLEDALGLTLMRRVGPALELTEAGARLAPDLSEGFSRIIEAVGGLRQDRSAGPLRLSMLPTFAAHWFSPRLTRYPFERNGFDLLISTTQEAVDLSAGVADAAVRHGQGQWDGLQADLLFEETVSLFGAPPLAKDDPDEMRAQISGMTLFLSQYRKENYARWNATLPGGPIRPAAVMMVDSAGLALRAAMDGAGVALAGVEIAAFDVSAGRLTQLFPHWAHTGGGYFLVYPEALARNRRVRNLSRWMVEASAGERSLAQRQLEPGAD</sequence>
<feature type="domain" description="HTH lysR-type" evidence="5">
    <location>
        <begin position="11"/>
        <end position="68"/>
    </location>
</feature>
<dbReference type="Gene3D" id="3.40.190.10">
    <property type="entry name" value="Periplasmic binding protein-like II"/>
    <property type="match status" value="2"/>
</dbReference>
<dbReference type="InterPro" id="IPR000847">
    <property type="entry name" value="LysR_HTH_N"/>
</dbReference>
<comment type="similarity">
    <text evidence="1">Belongs to the LysR transcriptional regulatory family.</text>
</comment>